<dbReference type="SFLD" id="SFLDS00003">
    <property type="entry name" value="Haloacid_Dehalogenase"/>
    <property type="match status" value="1"/>
</dbReference>
<dbReference type="Proteomes" id="UP000199136">
    <property type="component" value="Unassembled WGS sequence"/>
</dbReference>
<sequence length="271" mass="29923">MPIKLIAIDIDGTLLTPEKIISERVKETLLKAKEAGIKIVLSTGRPLPGATEYLTALDLTNKGDYAITYNGALVQDTHSGEVLANHTLDINDFYRIEEMSRKVGVHYHTTTQDAMYTSNKDISAYTVREAMLVNMPLKFRTVEEMDESIAISKMMMIDEPAVLDEGIKQLPKEFLDRYTVLRSEPFYLEILNPSASKGQALKSLIDILGLTPDEVMAIGDNENDLDMIQFAGMGVAMGNAVPIVKENATYITDTNADDGVATVIEKFALID</sequence>
<evidence type="ECO:0008006" key="3">
    <source>
        <dbReference type="Google" id="ProtNLM"/>
    </source>
</evidence>
<dbReference type="PROSITE" id="PS01228">
    <property type="entry name" value="COF_1"/>
    <property type="match status" value="1"/>
</dbReference>
<dbReference type="NCBIfam" id="TIGR01484">
    <property type="entry name" value="HAD-SF-IIB"/>
    <property type="match status" value="1"/>
</dbReference>
<dbReference type="AlphaFoldDB" id="A0A1I5YJP8"/>
<dbReference type="InterPro" id="IPR036412">
    <property type="entry name" value="HAD-like_sf"/>
</dbReference>
<dbReference type="InterPro" id="IPR006379">
    <property type="entry name" value="HAD-SF_hydro_IIB"/>
</dbReference>
<dbReference type="SFLD" id="SFLDG01140">
    <property type="entry name" value="C2.B:_Phosphomannomutase_and_P"/>
    <property type="match status" value="1"/>
</dbReference>
<dbReference type="PANTHER" id="PTHR10000">
    <property type="entry name" value="PHOSPHOSERINE PHOSPHATASE"/>
    <property type="match status" value="1"/>
</dbReference>
<dbReference type="OrthoDB" id="9790031at2"/>
<gene>
    <name evidence="1" type="ORF">SAMN04488506_2051</name>
</gene>
<dbReference type="Gene3D" id="3.40.50.1000">
    <property type="entry name" value="HAD superfamily/HAD-like"/>
    <property type="match status" value="1"/>
</dbReference>
<dbReference type="EMBL" id="FOXW01000009">
    <property type="protein sequence ID" value="SFQ44418.1"/>
    <property type="molecule type" value="Genomic_DNA"/>
</dbReference>
<dbReference type="CDD" id="cd07516">
    <property type="entry name" value="HAD_Pase"/>
    <property type="match status" value="1"/>
</dbReference>
<reference evidence="1 2" key="1">
    <citation type="submission" date="2016-10" db="EMBL/GenBank/DDBJ databases">
        <authorList>
            <person name="de Groot N.N."/>
        </authorList>
    </citation>
    <scope>NUCLEOTIDE SEQUENCE [LARGE SCALE GENOMIC DNA]</scope>
    <source>
        <strain evidence="1 2">DSM 20581</strain>
    </source>
</reference>
<name>A0A1I5YJP8_9LACT</name>
<keyword evidence="2" id="KW-1185">Reference proteome</keyword>
<dbReference type="InterPro" id="IPR000150">
    <property type="entry name" value="Cof"/>
</dbReference>
<dbReference type="NCBIfam" id="TIGR00099">
    <property type="entry name" value="Cof-subfamily"/>
    <property type="match status" value="1"/>
</dbReference>
<organism evidence="1 2">
    <name type="scientific">Desemzia incerta</name>
    <dbReference type="NCBI Taxonomy" id="82801"/>
    <lineage>
        <taxon>Bacteria</taxon>
        <taxon>Bacillati</taxon>
        <taxon>Bacillota</taxon>
        <taxon>Bacilli</taxon>
        <taxon>Lactobacillales</taxon>
        <taxon>Carnobacteriaceae</taxon>
        <taxon>Desemzia</taxon>
    </lineage>
</organism>
<dbReference type="PANTHER" id="PTHR10000:SF8">
    <property type="entry name" value="HAD SUPERFAMILY HYDROLASE-LIKE, TYPE 3"/>
    <property type="match status" value="1"/>
</dbReference>
<protein>
    <recommendedName>
        <fullName evidence="3">Sugar-phosphatase</fullName>
    </recommendedName>
</protein>
<dbReference type="GO" id="GO:0000287">
    <property type="term" value="F:magnesium ion binding"/>
    <property type="evidence" value="ECO:0007669"/>
    <property type="project" value="TreeGrafter"/>
</dbReference>
<dbReference type="Gene3D" id="3.30.1240.10">
    <property type="match status" value="1"/>
</dbReference>
<dbReference type="SUPFAM" id="SSF56784">
    <property type="entry name" value="HAD-like"/>
    <property type="match status" value="1"/>
</dbReference>
<dbReference type="NCBIfam" id="NF007806">
    <property type="entry name" value="PRK10513.1"/>
    <property type="match status" value="1"/>
</dbReference>
<dbReference type="InterPro" id="IPR023214">
    <property type="entry name" value="HAD_sf"/>
</dbReference>
<dbReference type="SFLD" id="SFLDG01144">
    <property type="entry name" value="C2.B.4:_PGP_Like"/>
    <property type="match status" value="1"/>
</dbReference>
<accession>A0A1I5YJP8</accession>
<evidence type="ECO:0000313" key="2">
    <source>
        <dbReference type="Proteomes" id="UP000199136"/>
    </source>
</evidence>
<dbReference type="GO" id="GO:0005829">
    <property type="term" value="C:cytosol"/>
    <property type="evidence" value="ECO:0007669"/>
    <property type="project" value="TreeGrafter"/>
</dbReference>
<dbReference type="Pfam" id="PF08282">
    <property type="entry name" value="Hydrolase_3"/>
    <property type="match status" value="1"/>
</dbReference>
<dbReference type="STRING" id="82801.SAMN04488506_2051"/>
<dbReference type="RefSeq" id="WP_092481065.1">
    <property type="nucleotide sequence ID" value="NZ_FOXW01000009.1"/>
</dbReference>
<proteinExistence type="predicted"/>
<evidence type="ECO:0000313" key="1">
    <source>
        <dbReference type="EMBL" id="SFQ44418.1"/>
    </source>
</evidence>
<dbReference type="PROSITE" id="PS01229">
    <property type="entry name" value="COF_2"/>
    <property type="match status" value="1"/>
</dbReference>
<dbReference type="GO" id="GO:0016791">
    <property type="term" value="F:phosphatase activity"/>
    <property type="evidence" value="ECO:0007669"/>
    <property type="project" value="TreeGrafter"/>
</dbReference>